<organism evidence="1">
    <name type="scientific">Trypanosoma vivax (strain Y486)</name>
    <dbReference type="NCBI Taxonomy" id="1055687"/>
    <lineage>
        <taxon>Eukaryota</taxon>
        <taxon>Discoba</taxon>
        <taxon>Euglenozoa</taxon>
        <taxon>Kinetoplastea</taxon>
        <taxon>Metakinetoplastina</taxon>
        <taxon>Trypanosomatida</taxon>
        <taxon>Trypanosomatidae</taxon>
        <taxon>Trypanosoma</taxon>
        <taxon>Duttonella</taxon>
    </lineage>
</organism>
<accession>G0U9V1</accession>
<gene>
    <name evidence="1" type="ORF">TVY486_1100670</name>
</gene>
<dbReference type="VEuPathDB" id="TriTrypDB:TvY486_1100670"/>
<sequence>MPSGNWVFFVYSHATVPPTLTSYRYAMHASHYYEGFLPALSLPSLFFGARVSALRVACCYYSLKPNRTFCFSKILLFSNEVGATQSEFLSLFPKKEICGGFSVLTDVLAV</sequence>
<name>G0U9V1_TRYVY</name>
<evidence type="ECO:0000313" key="1">
    <source>
        <dbReference type="EMBL" id="CCC52582.1"/>
    </source>
</evidence>
<protein>
    <submittedName>
        <fullName evidence="1">Uncharacterized protein</fullName>
    </submittedName>
</protein>
<proteinExistence type="predicted"/>
<dbReference type="AlphaFoldDB" id="G0U9V1"/>
<reference evidence="1" key="1">
    <citation type="journal article" date="2012" name="Proc. Natl. Acad. Sci. U.S.A.">
        <title>Antigenic diversity is generated by distinct evolutionary mechanisms in African trypanosome species.</title>
        <authorList>
            <person name="Jackson A.P."/>
            <person name="Berry A."/>
            <person name="Aslett M."/>
            <person name="Allison H.C."/>
            <person name="Burton P."/>
            <person name="Vavrova-Anderson J."/>
            <person name="Brown R."/>
            <person name="Browne H."/>
            <person name="Corton N."/>
            <person name="Hauser H."/>
            <person name="Gamble J."/>
            <person name="Gilderthorp R."/>
            <person name="Marcello L."/>
            <person name="McQuillan J."/>
            <person name="Otto T.D."/>
            <person name="Quail M.A."/>
            <person name="Sanders M.J."/>
            <person name="van Tonder A."/>
            <person name="Ginger M.L."/>
            <person name="Field M.C."/>
            <person name="Barry J.D."/>
            <person name="Hertz-Fowler C."/>
            <person name="Berriman M."/>
        </authorList>
    </citation>
    <scope>NUCLEOTIDE SEQUENCE</scope>
    <source>
        <strain evidence="1">Y486</strain>
    </source>
</reference>
<dbReference type="EMBL" id="HE573027">
    <property type="protein sequence ID" value="CCC52582.1"/>
    <property type="molecule type" value="Genomic_DNA"/>
</dbReference>